<evidence type="ECO:0000313" key="6">
    <source>
        <dbReference type="EMBL" id="MCZ0860404.1"/>
    </source>
</evidence>
<feature type="transmembrane region" description="Helical" evidence="5">
    <location>
        <begin position="270"/>
        <end position="287"/>
    </location>
</feature>
<keyword evidence="2 5" id="KW-0812">Transmembrane</keyword>
<sequence>MNKSIGLILGIVAFIALLLIPIDPEVLPTAARYAAAVTVLMAIFWITQPIPIEATALIPIVAFPLLGILSPAEACAPYADKVIFLFLGGFIIAMSMQRWGLHKRIALKIIEFTGTSPRRLILGFMIATAFLSMWMSNTATAMMMVPIAIAIIATVLPTKVYKDMTPEHKAFAGCIVLAVAYAASIGGIATLIGTPANGILVAQMQTIFPDAPSVDFFTWLKFGIPLLLIFIPITWAWLTRVAYRKMPKTLDHAKEALATEVAALGPMSRGEKNTLAVFLLTAFLWIFEKNKDFGTFTLPGIEMIFPGIDDCTVAIFGALLLFLLPVNWRKQEFTMNWQWAVRIPWGILLLFGGGMCLSAAFIKSGLAQSIVDYFTVLNGVPIVLLVVIIALVVCFLTEVTSNTAIASVMMPILAVTGLSLGINPWILMMTAAVCSSFAFMLPVATPPNAIAYSTEYVEMRDMVKAGWALNLLGVAVFTILLFTLVMWAFGFTMDLPEWAFTTTIK</sequence>
<feature type="transmembrane region" description="Helical" evidence="5">
    <location>
        <begin position="374"/>
        <end position="396"/>
    </location>
</feature>
<keyword evidence="7" id="KW-1185">Reference proteome</keyword>
<feature type="transmembrane region" description="Helical" evidence="5">
    <location>
        <begin position="54"/>
        <end position="72"/>
    </location>
</feature>
<comment type="subcellular location">
    <subcellularLocation>
        <location evidence="1">Membrane</location>
        <topology evidence="1">Multi-pass membrane protein</topology>
    </subcellularLocation>
</comment>
<evidence type="ECO:0000256" key="3">
    <source>
        <dbReference type="ARBA" id="ARBA00022989"/>
    </source>
</evidence>
<feature type="transmembrane region" description="Helical" evidence="5">
    <location>
        <begin position="170"/>
        <end position="196"/>
    </location>
</feature>
<feature type="transmembrane region" description="Helical" evidence="5">
    <location>
        <begin position="426"/>
        <end position="444"/>
    </location>
</feature>
<feature type="transmembrane region" description="Helical" evidence="5">
    <location>
        <begin position="307"/>
        <end position="327"/>
    </location>
</feature>
<feature type="transmembrane region" description="Helical" evidence="5">
    <location>
        <begin position="141"/>
        <end position="158"/>
    </location>
</feature>
<feature type="transmembrane region" description="Helical" evidence="5">
    <location>
        <begin position="403"/>
        <end position="420"/>
    </location>
</feature>
<evidence type="ECO:0000256" key="5">
    <source>
        <dbReference type="SAM" id="Phobius"/>
    </source>
</evidence>
<feature type="transmembrane region" description="Helical" evidence="5">
    <location>
        <begin position="7"/>
        <end position="24"/>
    </location>
</feature>
<feature type="transmembrane region" description="Helical" evidence="5">
    <location>
        <begin position="216"/>
        <end position="238"/>
    </location>
</feature>
<comment type="caution">
    <text evidence="6">The sequence shown here is derived from an EMBL/GenBank/DDBJ whole genome shotgun (WGS) entry which is preliminary data.</text>
</comment>
<organism evidence="6 7">
    <name type="scientific">Methanocorpusculum petauri</name>
    <dbReference type="NCBI Taxonomy" id="3002863"/>
    <lineage>
        <taxon>Archaea</taxon>
        <taxon>Methanobacteriati</taxon>
        <taxon>Methanobacteriota</taxon>
        <taxon>Stenosarchaea group</taxon>
        <taxon>Methanomicrobia</taxon>
        <taxon>Methanomicrobiales</taxon>
        <taxon>Methanocorpusculaceae</taxon>
        <taxon>Methanocorpusculum</taxon>
    </lineage>
</organism>
<keyword evidence="3 5" id="KW-1133">Transmembrane helix</keyword>
<evidence type="ECO:0000313" key="7">
    <source>
        <dbReference type="Proteomes" id="UP001141422"/>
    </source>
</evidence>
<dbReference type="Proteomes" id="UP001141422">
    <property type="component" value="Unassembled WGS sequence"/>
</dbReference>
<feature type="transmembrane region" description="Helical" evidence="5">
    <location>
        <begin position="30"/>
        <end position="47"/>
    </location>
</feature>
<dbReference type="CDD" id="cd01115">
    <property type="entry name" value="SLC13_permease"/>
    <property type="match status" value="1"/>
</dbReference>
<dbReference type="RefSeq" id="WP_268924623.1">
    <property type="nucleotide sequence ID" value="NZ_JAPTGB010000007.1"/>
</dbReference>
<feature type="transmembrane region" description="Helical" evidence="5">
    <location>
        <begin position="117"/>
        <end position="135"/>
    </location>
</feature>
<feature type="transmembrane region" description="Helical" evidence="5">
    <location>
        <begin position="78"/>
        <end position="96"/>
    </location>
</feature>
<dbReference type="EMBL" id="JAPTGB010000007">
    <property type="protein sequence ID" value="MCZ0860404.1"/>
    <property type="molecule type" value="Genomic_DNA"/>
</dbReference>
<name>A0ABT4IGE4_9EURY</name>
<evidence type="ECO:0000256" key="4">
    <source>
        <dbReference type="ARBA" id="ARBA00023136"/>
    </source>
</evidence>
<dbReference type="PANTHER" id="PTHR10283">
    <property type="entry name" value="SOLUTE CARRIER FAMILY 13 MEMBER"/>
    <property type="match status" value="1"/>
</dbReference>
<dbReference type="NCBIfam" id="TIGR00785">
    <property type="entry name" value="dass"/>
    <property type="match status" value="1"/>
</dbReference>
<evidence type="ECO:0000256" key="2">
    <source>
        <dbReference type="ARBA" id="ARBA00022692"/>
    </source>
</evidence>
<protein>
    <submittedName>
        <fullName evidence="6">DASS family sodium-coupled anion symporter</fullName>
    </submittedName>
</protein>
<keyword evidence="4 5" id="KW-0472">Membrane</keyword>
<dbReference type="InterPro" id="IPR001898">
    <property type="entry name" value="SLC13A/DASS"/>
</dbReference>
<feature type="transmembrane region" description="Helical" evidence="5">
    <location>
        <begin position="465"/>
        <end position="489"/>
    </location>
</feature>
<accession>A0ABT4IGE4</accession>
<feature type="transmembrane region" description="Helical" evidence="5">
    <location>
        <begin position="339"/>
        <end position="362"/>
    </location>
</feature>
<reference evidence="6" key="1">
    <citation type="submission" date="2022-12" db="EMBL/GenBank/DDBJ databases">
        <title>Isolation and characterisation of novel Methanocorpusculum spp. from native Australian herbivores indicates the genus is ancestrally host-associated.</title>
        <authorList>
            <person name="Volmer J.G."/>
            <person name="Soo R.M."/>
            <person name="Evans P.N."/>
            <person name="Hoedt E.C."/>
            <person name="Astorga Alsina A.L."/>
            <person name="Woodcroft B.J."/>
            <person name="Tyson G.W."/>
            <person name="Hugenholtz P."/>
            <person name="Morrison M."/>
        </authorList>
    </citation>
    <scope>NUCLEOTIDE SEQUENCE</scope>
    <source>
        <strain evidence="6">MG</strain>
    </source>
</reference>
<evidence type="ECO:0000256" key="1">
    <source>
        <dbReference type="ARBA" id="ARBA00004141"/>
    </source>
</evidence>
<proteinExistence type="predicted"/>
<dbReference type="Pfam" id="PF00939">
    <property type="entry name" value="Na_sulph_symp"/>
    <property type="match status" value="1"/>
</dbReference>
<dbReference type="PANTHER" id="PTHR10283:SF82">
    <property type="entry name" value="SOLUTE CARRIER FAMILY 13 MEMBER 2"/>
    <property type="match status" value="1"/>
</dbReference>
<gene>
    <name evidence="6" type="ORF">O0S10_04065</name>
</gene>